<evidence type="ECO:0000256" key="2">
    <source>
        <dbReference type="SAM" id="MobiDB-lite"/>
    </source>
</evidence>
<sequence>MPVRSFSTPRWQNTADILRHSDGNSVPSLGYRTVSSGVAPACPTWSDAVMQMCVQNIVQPRLDTLTDRLANLVASAQSELRDLERLVERSEARLEGRIATLESRNAVLADGCARAEQRERDLNTRIAGIAGDLLRTEPEKAGMMEELERRVREMSVRLDEAEEHTRRSTKHLRKLDERVEEEELRLKKQTQVAAWLEEEMRSKRDARSATALESRVVVLEDKLDGAVKAFAPEHLERQLVMLQTHAEEQRQQVQTATDQFQDLKQELQEHAELFQTREEHELDLRPVLETQETLTARVDDLNLRTGVFKVKMDGLEGRLEANMERTEAVRKPLEECFQQQLADRCGKLSGELLSRIEIVERRIDSAQESCDDAVDALARHAARERPDTWDSVQNMVPSWHRASVARPSEEHQDRSWSGRAHGKD</sequence>
<evidence type="ECO:0000256" key="1">
    <source>
        <dbReference type="SAM" id="Coils"/>
    </source>
</evidence>
<evidence type="ECO:0000313" key="3">
    <source>
        <dbReference type="EMBL" id="CAD8844729.1"/>
    </source>
</evidence>
<feature type="coiled-coil region" evidence="1">
    <location>
        <begin position="239"/>
        <end position="283"/>
    </location>
</feature>
<feature type="compositionally biased region" description="Basic and acidic residues" evidence="2">
    <location>
        <begin position="407"/>
        <end position="424"/>
    </location>
</feature>
<feature type="coiled-coil region" evidence="1">
    <location>
        <begin position="144"/>
        <end position="199"/>
    </location>
</feature>
<name>A0A7S1F5K4_NOCSC</name>
<gene>
    <name evidence="3" type="ORF">NSCI0253_LOCUS19079</name>
</gene>
<dbReference type="AlphaFoldDB" id="A0A7S1F5K4"/>
<protein>
    <submittedName>
        <fullName evidence="3">Uncharacterized protein</fullName>
    </submittedName>
</protein>
<feature type="coiled-coil region" evidence="1">
    <location>
        <begin position="66"/>
        <end position="93"/>
    </location>
</feature>
<organism evidence="3">
    <name type="scientific">Noctiluca scintillans</name>
    <name type="common">Sea sparkle</name>
    <name type="synonym">Red tide dinoflagellate</name>
    <dbReference type="NCBI Taxonomy" id="2966"/>
    <lineage>
        <taxon>Eukaryota</taxon>
        <taxon>Sar</taxon>
        <taxon>Alveolata</taxon>
        <taxon>Dinophyceae</taxon>
        <taxon>Noctilucales</taxon>
        <taxon>Noctilucaceae</taxon>
        <taxon>Noctiluca</taxon>
    </lineage>
</organism>
<feature type="region of interest" description="Disordered" evidence="2">
    <location>
        <begin position="400"/>
        <end position="424"/>
    </location>
</feature>
<keyword evidence="1" id="KW-0175">Coiled coil</keyword>
<dbReference type="EMBL" id="HBFQ01026996">
    <property type="protein sequence ID" value="CAD8844729.1"/>
    <property type="molecule type" value="Transcribed_RNA"/>
</dbReference>
<reference evidence="3" key="1">
    <citation type="submission" date="2021-01" db="EMBL/GenBank/DDBJ databases">
        <authorList>
            <person name="Corre E."/>
            <person name="Pelletier E."/>
            <person name="Niang G."/>
            <person name="Scheremetjew M."/>
            <person name="Finn R."/>
            <person name="Kale V."/>
            <person name="Holt S."/>
            <person name="Cochrane G."/>
            <person name="Meng A."/>
            <person name="Brown T."/>
            <person name="Cohen L."/>
        </authorList>
    </citation>
    <scope>NUCLEOTIDE SEQUENCE</scope>
</reference>
<accession>A0A7S1F5K4</accession>
<proteinExistence type="predicted"/>